<dbReference type="GeneID" id="110990377"/>
<dbReference type="OrthoDB" id="8669907at2759"/>
<keyword evidence="1" id="KW-1185">Reference proteome</keyword>
<name>A0A8B8A250_ACAPL</name>
<protein>
    <submittedName>
        <fullName evidence="2">Uncharacterized protein LOC110990377</fullName>
    </submittedName>
</protein>
<dbReference type="RefSeq" id="XP_022111045.1">
    <property type="nucleotide sequence ID" value="XM_022255353.1"/>
</dbReference>
<evidence type="ECO:0000313" key="1">
    <source>
        <dbReference type="Proteomes" id="UP000694845"/>
    </source>
</evidence>
<sequence>MDGRLSNTLDAKLVPNSPLTMRVSHWPVVLATVTTLLCGVCSALKCHICDSVDGPGQDFCTEVKSGVDSTELTGNVSYTDSTCDKYCIKTEVTRGPEYRDQPDYVLAVARTCGPNCINYCYPLAATEVCIHCCKTDLCNGACVLNFDTAAISAGIFLHVVAQLTTG</sequence>
<organism evidence="1 2">
    <name type="scientific">Acanthaster planci</name>
    <name type="common">Crown-of-thorns starfish</name>
    <dbReference type="NCBI Taxonomy" id="133434"/>
    <lineage>
        <taxon>Eukaryota</taxon>
        <taxon>Metazoa</taxon>
        <taxon>Echinodermata</taxon>
        <taxon>Eleutherozoa</taxon>
        <taxon>Asterozoa</taxon>
        <taxon>Asteroidea</taxon>
        <taxon>Valvatacea</taxon>
        <taxon>Valvatida</taxon>
        <taxon>Acanthasteridae</taxon>
        <taxon>Acanthaster</taxon>
    </lineage>
</organism>
<dbReference type="KEGG" id="aplc:110990377"/>
<dbReference type="AlphaFoldDB" id="A0A8B8A250"/>
<gene>
    <name evidence="2" type="primary">LOC110990377</name>
</gene>
<dbReference type="OMA" id="CIKTEVT"/>
<dbReference type="Proteomes" id="UP000694845">
    <property type="component" value="Unplaced"/>
</dbReference>
<reference evidence="2" key="1">
    <citation type="submission" date="2025-08" db="UniProtKB">
        <authorList>
            <consortium name="RefSeq"/>
        </authorList>
    </citation>
    <scope>IDENTIFICATION</scope>
</reference>
<evidence type="ECO:0000313" key="2">
    <source>
        <dbReference type="RefSeq" id="XP_022111045.1"/>
    </source>
</evidence>
<proteinExistence type="predicted"/>
<accession>A0A8B8A250</accession>